<sequence>MTACRWSCASATATCHSSGAAPMGRRRQIVTLVMLLITSFAAVIAATPATAATTGPFQIRVIGGGFQCLQPEGGNTLQGTRIVQTRCDRNNTAQHWMRAPVSGNVVHFVNIHSGLCLNAHGAAARETPVDQWPCNGISNENWEEGPDPGPEDFPPLFSRVSGTKSLCLDVPFSQETDGLAMWIHRCNNTSAQKIWISRLF</sequence>
<gene>
    <name evidence="3" type="ORF">FKR81_23770</name>
</gene>
<dbReference type="Gene3D" id="2.80.10.50">
    <property type="match status" value="1"/>
</dbReference>
<dbReference type="Proteomes" id="UP000316639">
    <property type="component" value="Unassembled WGS sequence"/>
</dbReference>
<dbReference type="EMBL" id="VOBR01000015">
    <property type="protein sequence ID" value="TWP49558.1"/>
    <property type="molecule type" value="Genomic_DNA"/>
</dbReference>
<organism evidence="3 4">
    <name type="scientific">Lentzea tibetensis</name>
    <dbReference type="NCBI Taxonomy" id="2591470"/>
    <lineage>
        <taxon>Bacteria</taxon>
        <taxon>Bacillati</taxon>
        <taxon>Actinomycetota</taxon>
        <taxon>Actinomycetes</taxon>
        <taxon>Pseudonocardiales</taxon>
        <taxon>Pseudonocardiaceae</taxon>
        <taxon>Lentzea</taxon>
    </lineage>
</organism>
<feature type="domain" description="Ricin B lectin" evidence="2">
    <location>
        <begin position="55"/>
        <end position="132"/>
    </location>
</feature>
<dbReference type="OrthoDB" id="177947at2"/>
<dbReference type="PROSITE" id="PS50231">
    <property type="entry name" value="RICIN_B_LECTIN"/>
    <property type="match status" value="1"/>
</dbReference>
<dbReference type="AlphaFoldDB" id="A0A563EQP4"/>
<dbReference type="Pfam" id="PF14200">
    <property type="entry name" value="RicinB_lectin_2"/>
    <property type="match status" value="1"/>
</dbReference>
<keyword evidence="1" id="KW-0812">Transmembrane</keyword>
<keyword evidence="1" id="KW-1133">Transmembrane helix</keyword>
<evidence type="ECO:0000313" key="3">
    <source>
        <dbReference type="EMBL" id="TWP49558.1"/>
    </source>
</evidence>
<evidence type="ECO:0000259" key="2">
    <source>
        <dbReference type="Pfam" id="PF14200"/>
    </source>
</evidence>
<dbReference type="CDD" id="cd00161">
    <property type="entry name" value="beta-trefoil_Ricin-like"/>
    <property type="match status" value="1"/>
</dbReference>
<evidence type="ECO:0000313" key="4">
    <source>
        <dbReference type="Proteomes" id="UP000316639"/>
    </source>
</evidence>
<dbReference type="InterPro" id="IPR035992">
    <property type="entry name" value="Ricin_B-like_lectins"/>
</dbReference>
<keyword evidence="1" id="KW-0472">Membrane</keyword>
<comment type="caution">
    <text evidence="3">The sequence shown here is derived from an EMBL/GenBank/DDBJ whole genome shotgun (WGS) entry which is preliminary data.</text>
</comment>
<reference evidence="3 4" key="1">
    <citation type="submission" date="2019-07" db="EMBL/GenBank/DDBJ databases">
        <title>Lentzea xizangensis sp. nov., isolated from Qinghai-Tibetan Plateau Soils.</title>
        <authorList>
            <person name="Huang J."/>
        </authorList>
    </citation>
    <scope>NUCLEOTIDE SEQUENCE [LARGE SCALE GENOMIC DNA]</scope>
    <source>
        <strain evidence="3 4">FXJ1.1311</strain>
    </source>
</reference>
<dbReference type="InterPro" id="IPR000772">
    <property type="entry name" value="Ricin_B_lectin"/>
</dbReference>
<protein>
    <recommendedName>
        <fullName evidence="2">Ricin B lectin domain-containing protein</fullName>
    </recommendedName>
</protein>
<dbReference type="SUPFAM" id="SSF50370">
    <property type="entry name" value="Ricin B-like lectins"/>
    <property type="match status" value="1"/>
</dbReference>
<feature type="transmembrane region" description="Helical" evidence="1">
    <location>
        <begin position="29"/>
        <end position="51"/>
    </location>
</feature>
<keyword evidence="4" id="KW-1185">Reference proteome</keyword>
<proteinExistence type="predicted"/>
<name>A0A563EQP4_9PSEU</name>
<evidence type="ECO:0000256" key="1">
    <source>
        <dbReference type="SAM" id="Phobius"/>
    </source>
</evidence>
<accession>A0A563EQP4</accession>